<dbReference type="GO" id="GO:0051536">
    <property type="term" value="F:iron-sulfur cluster binding"/>
    <property type="evidence" value="ECO:0007669"/>
    <property type="project" value="InterPro"/>
</dbReference>
<evidence type="ECO:0000259" key="1">
    <source>
        <dbReference type="Pfam" id="PF01592"/>
    </source>
</evidence>
<dbReference type="AlphaFoldDB" id="A0A0R2CZ63"/>
<dbReference type="STRING" id="1423802.FC56_GL001004"/>
<dbReference type="PATRIC" id="fig|1423802.4.peg.1017"/>
<evidence type="ECO:0000313" key="3">
    <source>
        <dbReference type="Proteomes" id="UP000051256"/>
    </source>
</evidence>
<keyword evidence="3" id="KW-1185">Reference proteome</keyword>
<dbReference type="Gene3D" id="3.90.1010.10">
    <property type="match status" value="1"/>
</dbReference>
<accession>A0A0R2CZ63</accession>
<dbReference type="NCBIfam" id="TIGR01994">
    <property type="entry name" value="SUF_scaf_2"/>
    <property type="match status" value="1"/>
</dbReference>
<dbReference type="GO" id="GO:0005506">
    <property type="term" value="F:iron ion binding"/>
    <property type="evidence" value="ECO:0007669"/>
    <property type="project" value="InterPro"/>
</dbReference>
<sequence>MNEIEQLYQKIILTHANYPVGFSELVDYDFKCHLKNPDCGDDLTVYGKWDGDGQRLAEISFTGDGCIISKASASMMVSLLQGKTVMEIADVWTAFQKLVLAQPTATESLGDLVAFATLHNFPTRVRCGTLAWHALQTGIQEGRSEND</sequence>
<dbReference type="EMBL" id="AYZR01000009">
    <property type="protein sequence ID" value="KRM93337.1"/>
    <property type="molecule type" value="Genomic_DNA"/>
</dbReference>
<evidence type="ECO:0000313" key="2">
    <source>
        <dbReference type="EMBL" id="KRM93337.1"/>
    </source>
</evidence>
<dbReference type="SUPFAM" id="SSF82649">
    <property type="entry name" value="SufE/NifU"/>
    <property type="match status" value="1"/>
</dbReference>
<gene>
    <name evidence="2" type="ORF">FC56_GL001004</name>
</gene>
<organism evidence="2 3">
    <name type="scientific">Lentilactobacillus senioris DSM 24302 = JCM 17472</name>
    <dbReference type="NCBI Taxonomy" id="1423802"/>
    <lineage>
        <taxon>Bacteria</taxon>
        <taxon>Bacillati</taxon>
        <taxon>Bacillota</taxon>
        <taxon>Bacilli</taxon>
        <taxon>Lactobacillales</taxon>
        <taxon>Lactobacillaceae</taxon>
        <taxon>Lentilactobacillus</taxon>
    </lineage>
</organism>
<dbReference type="RefSeq" id="WP_056978830.1">
    <property type="nucleotide sequence ID" value="NZ_AYZR01000009.1"/>
</dbReference>
<dbReference type="Proteomes" id="UP000051256">
    <property type="component" value="Unassembled WGS sequence"/>
</dbReference>
<dbReference type="PANTHER" id="PTHR10093">
    <property type="entry name" value="IRON-SULFUR CLUSTER ASSEMBLY ENZYME NIFU HOMOLOG"/>
    <property type="match status" value="1"/>
</dbReference>
<proteinExistence type="predicted"/>
<dbReference type="CDD" id="cd06664">
    <property type="entry name" value="IscU_like"/>
    <property type="match status" value="1"/>
</dbReference>
<reference evidence="2 3" key="1">
    <citation type="journal article" date="2015" name="Genome Announc.">
        <title>Expanding the biotechnology potential of lactobacilli through comparative genomics of 213 strains and associated genera.</title>
        <authorList>
            <person name="Sun Z."/>
            <person name="Harris H.M."/>
            <person name="McCann A."/>
            <person name="Guo C."/>
            <person name="Argimon S."/>
            <person name="Zhang W."/>
            <person name="Yang X."/>
            <person name="Jeffery I.B."/>
            <person name="Cooney J.C."/>
            <person name="Kagawa T.F."/>
            <person name="Liu W."/>
            <person name="Song Y."/>
            <person name="Salvetti E."/>
            <person name="Wrobel A."/>
            <person name="Rasinkangas P."/>
            <person name="Parkhill J."/>
            <person name="Rea M.C."/>
            <person name="O'Sullivan O."/>
            <person name="Ritari J."/>
            <person name="Douillard F.P."/>
            <person name="Paul Ross R."/>
            <person name="Yang R."/>
            <person name="Briner A.E."/>
            <person name="Felis G.E."/>
            <person name="de Vos W.M."/>
            <person name="Barrangou R."/>
            <person name="Klaenhammer T.R."/>
            <person name="Caufield P.W."/>
            <person name="Cui Y."/>
            <person name="Zhang H."/>
            <person name="O'Toole P.W."/>
        </authorList>
    </citation>
    <scope>NUCLEOTIDE SEQUENCE [LARGE SCALE GENOMIC DNA]</scope>
    <source>
        <strain evidence="2 3">DSM 24302</strain>
    </source>
</reference>
<dbReference type="InterPro" id="IPR002871">
    <property type="entry name" value="NIF_FeS_clus_asmbl_NifU_N"/>
</dbReference>
<protein>
    <submittedName>
        <fullName evidence="2">Fe-S cluster formation protein, NifU-like</fullName>
    </submittedName>
</protein>
<dbReference type="Pfam" id="PF01592">
    <property type="entry name" value="NifU_N"/>
    <property type="match status" value="1"/>
</dbReference>
<dbReference type="GO" id="GO:0016226">
    <property type="term" value="P:iron-sulfur cluster assembly"/>
    <property type="evidence" value="ECO:0007669"/>
    <property type="project" value="InterPro"/>
</dbReference>
<name>A0A0R2CZ63_9LACO</name>
<feature type="domain" description="NIF system FeS cluster assembly NifU N-terminal" evidence="1">
    <location>
        <begin position="8"/>
        <end position="126"/>
    </location>
</feature>
<comment type="caution">
    <text evidence="2">The sequence shown here is derived from an EMBL/GenBank/DDBJ whole genome shotgun (WGS) entry which is preliminary data.</text>
</comment>